<protein>
    <submittedName>
        <fullName evidence="3">FERM domain-containing protein</fullName>
    </submittedName>
</protein>
<accession>A0A183DJF0</accession>
<organism evidence="3">
    <name type="scientific">Gongylonema pulchrum</name>
    <dbReference type="NCBI Taxonomy" id="637853"/>
    <lineage>
        <taxon>Eukaryota</taxon>
        <taxon>Metazoa</taxon>
        <taxon>Ecdysozoa</taxon>
        <taxon>Nematoda</taxon>
        <taxon>Chromadorea</taxon>
        <taxon>Rhabditida</taxon>
        <taxon>Spirurina</taxon>
        <taxon>Spiruromorpha</taxon>
        <taxon>Spiruroidea</taxon>
        <taxon>Gongylonematidae</taxon>
        <taxon>Gongylonema</taxon>
    </lineage>
</organism>
<keyword evidence="2" id="KW-1185">Reference proteome</keyword>
<reference evidence="3" key="1">
    <citation type="submission" date="2016-06" db="UniProtKB">
        <authorList>
            <consortium name="WormBaseParasite"/>
        </authorList>
    </citation>
    <scope>IDENTIFICATION</scope>
</reference>
<dbReference type="WBParaSite" id="GPUH_0000885101-mRNA-1">
    <property type="protein sequence ID" value="GPUH_0000885101-mRNA-1"/>
    <property type="gene ID" value="GPUH_0000885101"/>
</dbReference>
<gene>
    <name evidence="1" type="ORF">GPUH_LOCUS8839</name>
</gene>
<dbReference type="Proteomes" id="UP000271098">
    <property type="component" value="Unassembled WGS sequence"/>
</dbReference>
<sequence length="46" mass="5281">MLEQGDMMSPNDRELLKELKTGQTFCLKVSTIQGVLYKQGLSRHKQ</sequence>
<proteinExistence type="predicted"/>
<evidence type="ECO:0000313" key="1">
    <source>
        <dbReference type="EMBL" id="VDK65641.1"/>
    </source>
</evidence>
<name>A0A183DJF0_9BILA</name>
<evidence type="ECO:0000313" key="3">
    <source>
        <dbReference type="WBParaSite" id="GPUH_0000885101-mRNA-1"/>
    </source>
</evidence>
<dbReference type="EMBL" id="UYRT01026831">
    <property type="protein sequence ID" value="VDK65641.1"/>
    <property type="molecule type" value="Genomic_DNA"/>
</dbReference>
<dbReference type="AlphaFoldDB" id="A0A183DJF0"/>
<evidence type="ECO:0000313" key="2">
    <source>
        <dbReference type="Proteomes" id="UP000271098"/>
    </source>
</evidence>
<reference evidence="1 2" key="2">
    <citation type="submission" date="2018-11" db="EMBL/GenBank/DDBJ databases">
        <authorList>
            <consortium name="Pathogen Informatics"/>
        </authorList>
    </citation>
    <scope>NUCLEOTIDE SEQUENCE [LARGE SCALE GENOMIC DNA]</scope>
</reference>